<dbReference type="Gene3D" id="2.60.40.10">
    <property type="entry name" value="Immunoglobulins"/>
    <property type="match status" value="2"/>
</dbReference>
<dbReference type="Proteomes" id="UP000183085">
    <property type="component" value="Unassembled WGS sequence"/>
</dbReference>
<name>A0A1J5EDJ4_9BACT</name>
<dbReference type="STRING" id="1817895.AUJ95_01230"/>
<dbReference type="SUPFAM" id="SSF117074">
    <property type="entry name" value="Hypothetical protein PA1324"/>
    <property type="match status" value="2"/>
</dbReference>
<protein>
    <recommendedName>
        <fullName evidence="3">SD-repeat containing protein B domain-containing protein</fullName>
    </recommendedName>
</protein>
<accession>A0A1J5EDJ4</accession>
<gene>
    <name evidence="1" type="ORF">AUJ95_01230</name>
</gene>
<organism evidence="1 2">
    <name type="scientific">Candidatus Desantisbacteria bacterium CG2_30_40_21</name>
    <dbReference type="NCBI Taxonomy" id="1817895"/>
    <lineage>
        <taxon>Bacteria</taxon>
        <taxon>Candidatus Desantisiibacteriota</taxon>
    </lineage>
</organism>
<evidence type="ECO:0000313" key="1">
    <source>
        <dbReference type="EMBL" id="OIP42898.1"/>
    </source>
</evidence>
<sequence length="891" mass="98665">MMYHIAAIIIVLTTVVSENAFAVYGEGNYSINIEGTDKGLSSINFDVNLRGREKLISFSPILKGNINLQEKSLVLNYTKVDIFNPSVDLSIGPDIMPGVTGLTASAPQIKGIRLAYNKKLWHERITPLFFKGLSSRGGDVYGGKIDLATKAGITANTFCFKDTVAGDAIGGNLSMPLLFWKVASEQGSGIRGGTSAVGGTETAVGSFTTVGLENLPSIGVGTQTVIITNTTTTTVYPLNMSMDYQTGSFGSDGYRIGGVFKLKRVSIDGKYSLINSNQSLALNSLYSFKAASVGLGFSEASDISNWKLSTGYGTATKRGSMKINGEYSISNGQLPSNDINSWKLSTDYGTTTKLGNMQLNGEYSSSNGQVSSNDINRWKINSSFDSRRVGEIKLNTEYSVASSPWVINNASLWKLDGKFKFGKKFWVDGAFSKNNPGTSTAILGYSWNSGYKWNFSKEFSLTLTKQQSFRELIGENDRNLVNYLSTRIDFLPQFPLSVSSEIGVERIDSISKGRLKEQLSLKRNISLRYSYKGFNPWFSYNITGIDSRTINNGDINRENIVVGVKKKLTRNLTGTIQRMCQIEESQSNNRGQINSVERINTEKKVNLIYRFPNYPLNMDLEFFSKNEQKFNWKVSFTFREKNRQNYFKYMTNDMKFTEAKEFRFGASPDDMTSISKKLPDKNEFSKLGVVSISVFKDEDANRVFLASEEGLAGIKVAIFGKSETKDKAKMTMTGENGKACFVDVPAGVYNLNIDLGSVPIDFICVAELEQTIRVEAGKGVELKFPLQKAGTVKGRVFIDENRNGIWDAGETSGNDIIVYADDAPTFTESGGLYKFTNIPPSKIRVRMDKSGLQKGYVMTTPEFFDVDLKPEQEIEGINFGMAEKEVEIEFE</sequence>
<proteinExistence type="predicted"/>
<dbReference type="AlphaFoldDB" id="A0A1J5EDJ4"/>
<evidence type="ECO:0000313" key="2">
    <source>
        <dbReference type="Proteomes" id="UP000183085"/>
    </source>
</evidence>
<evidence type="ECO:0008006" key="3">
    <source>
        <dbReference type="Google" id="ProtNLM"/>
    </source>
</evidence>
<dbReference type="InterPro" id="IPR013783">
    <property type="entry name" value="Ig-like_fold"/>
</dbReference>
<comment type="caution">
    <text evidence="1">The sequence shown here is derived from an EMBL/GenBank/DDBJ whole genome shotgun (WGS) entry which is preliminary data.</text>
</comment>
<reference evidence="1 2" key="1">
    <citation type="journal article" date="2016" name="Environ. Microbiol.">
        <title>Genomic resolution of a cold subsurface aquifer community provides metabolic insights for novel microbes adapted to high CO concentrations.</title>
        <authorList>
            <person name="Probst A.J."/>
            <person name="Castelle C.J."/>
            <person name="Singh A."/>
            <person name="Brown C.T."/>
            <person name="Anantharaman K."/>
            <person name="Sharon I."/>
            <person name="Hug L.A."/>
            <person name="Burstein D."/>
            <person name="Emerson J.B."/>
            <person name="Thomas B.C."/>
            <person name="Banfield J.F."/>
        </authorList>
    </citation>
    <scope>NUCLEOTIDE SEQUENCE [LARGE SCALE GENOMIC DNA]</scope>
    <source>
        <strain evidence="1">CG2_30_40_21</strain>
    </source>
</reference>
<dbReference type="EMBL" id="MNYI01000033">
    <property type="protein sequence ID" value="OIP42898.1"/>
    <property type="molecule type" value="Genomic_DNA"/>
</dbReference>